<dbReference type="RefSeq" id="XP_038814895.1">
    <property type="nucleotide sequence ID" value="XM_038948629.1"/>
</dbReference>
<reference evidence="1 2" key="1">
    <citation type="journal article" date="2020" name="Genome Biol. Evol.">
        <title>Comparative genomics of Sclerotiniaceae.</title>
        <authorList>
            <person name="Valero Jimenez C.A."/>
            <person name="Steentjes M."/>
            <person name="Scholten O.E."/>
            <person name="Van Kan J.A.L."/>
        </authorList>
    </citation>
    <scope>NUCLEOTIDE SEQUENCE [LARGE SCALE GENOMIC DNA]</scope>
    <source>
        <strain evidence="1 2">B1</strain>
    </source>
</reference>
<proteinExistence type="predicted"/>
<organism evidence="1 2">
    <name type="scientific">Botrytis deweyae</name>
    <dbReference type="NCBI Taxonomy" id="2478750"/>
    <lineage>
        <taxon>Eukaryota</taxon>
        <taxon>Fungi</taxon>
        <taxon>Dikarya</taxon>
        <taxon>Ascomycota</taxon>
        <taxon>Pezizomycotina</taxon>
        <taxon>Leotiomycetes</taxon>
        <taxon>Helotiales</taxon>
        <taxon>Sclerotiniaceae</taxon>
        <taxon>Botrytis</taxon>
    </lineage>
</organism>
<keyword evidence="2" id="KW-1185">Reference proteome</keyword>
<sequence length="303" mass="34547">MCFTYQLIYGCTNERKETHTLFVHRRCELGTIEKCPIKVKAIELKRLFCEECLEGGRATTKRPPYKIPGTRAKYLVEELDKRAQNGEAILGNDYLRRQASFFTSCSMARDLHTISGDHPFFHIQELMHRRLNNEDINAIERLAIEMQRVHVGGFADGRHYVYPVAAMLHKALLGSIIARAESDGIVQSCCKHGTHEPLHTENQGVNVVVRFGLANAHNNERECSTCKDHPTLGGLPCAECRCSMKRYVKYKGKAGSLVFVDSDITPWEIRAIMDIHREFYSENAKPESSKKSKLWRSVHRILG</sequence>
<dbReference type="GeneID" id="62227786"/>
<evidence type="ECO:0000313" key="1">
    <source>
        <dbReference type="EMBL" id="KAF7938674.1"/>
    </source>
</evidence>
<accession>A0ABQ7J0H5</accession>
<dbReference type="Proteomes" id="UP000783213">
    <property type="component" value="Unassembled WGS sequence"/>
</dbReference>
<name>A0ABQ7J0H5_9HELO</name>
<gene>
    <name evidence="1" type="ORF">EAE98_001012</name>
</gene>
<protein>
    <submittedName>
        <fullName evidence="1">Uncharacterized protein</fullName>
    </submittedName>
</protein>
<comment type="caution">
    <text evidence="1">The sequence shown here is derived from an EMBL/GenBank/DDBJ whole genome shotgun (WGS) entry which is preliminary data.</text>
</comment>
<evidence type="ECO:0000313" key="2">
    <source>
        <dbReference type="Proteomes" id="UP000783213"/>
    </source>
</evidence>
<dbReference type="EMBL" id="RCSX01000002">
    <property type="protein sequence ID" value="KAF7938674.1"/>
    <property type="molecule type" value="Genomic_DNA"/>
</dbReference>